<comment type="caution">
    <text evidence="1">The sequence shown here is derived from an EMBL/GenBank/DDBJ whole genome shotgun (WGS) entry which is preliminary data.</text>
</comment>
<name>A0A445ADX6_ARAHY</name>
<evidence type="ECO:0000313" key="2">
    <source>
        <dbReference type="Proteomes" id="UP000289738"/>
    </source>
</evidence>
<sequence length="155" mass="18263">MVVDFRDEDDEYDSDDQLDALLSDEEGVSPLKKYPLHKQLKDMQEYKWEVGTLSIVEHHSNRGLSFSKCDGRRKDTWQLKSCYKKHIYSKTTRIGIMNCKWLNKVFMKKIAENPKIKLTTLAKKCHYKWNVDLTKFNATRVRLLALDEINGTYVV</sequence>
<gene>
    <name evidence="1" type="ORF">Ahy_B02g058137</name>
</gene>
<evidence type="ECO:0008006" key="3">
    <source>
        <dbReference type="Google" id="ProtNLM"/>
    </source>
</evidence>
<dbReference type="Proteomes" id="UP000289738">
    <property type="component" value="Chromosome B02"/>
</dbReference>
<proteinExistence type="predicted"/>
<accession>A0A445ADX6</accession>
<organism evidence="1 2">
    <name type="scientific">Arachis hypogaea</name>
    <name type="common">Peanut</name>
    <dbReference type="NCBI Taxonomy" id="3818"/>
    <lineage>
        <taxon>Eukaryota</taxon>
        <taxon>Viridiplantae</taxon>
        <taxon>Streptophyta</taxon>
        <taxon>Embryophyta</taxon>
        <taxon>Tracheophyta</taxon>
        <taxon>Spermatophyta</taxon>
        <taxon>Magnoliopsida</taxon>
        <taxon>eudicotyledons</taxon>
        <taxon>Gunneridae</taxon>
        <taxon>Pentapetalae</taxon>
        <taxon>rosids</taxon>
        <taxon>fabids</taxon>
        <taxon>Fabales</taxon>
        <taxon>Fabaceae</taxon>
        <taxon>Papilionoideae</taxon>
        <taxon>50 kb inversion clade</taxon>
        <taxon>dalbergioids sensu lato</taxon>
        <taxon>Dalbergieae</taxon>
        <taxon>Pterocarpus clade</taxon>
        <taxon>Arachis</taxon>
    </lineage>
</organism>
<protein>
    <recommendedName>
        <fullName evidence="3">Transposase MuDR plant domain-containing protein</fullName>
    </recommendedName>
</protein>
<dbReference type="EMBL" id="SDMP01000012">
    <property type="protein sequence ID" value="RYR24621.1"/>
    <property type="molecule type" value="Genomic_DNA"/>
</dbReference>
<keyword evidence="2" id="KW-1185">Reference proteome</keyword>
<dbReference type="AlphaFoldDB" id="A0A445ADX6"/>
<evidence type="ECO:0000313" key="1">
    <source>
        <dbReference type="EMBL" id="RYR24621.1"/>
    </source>
</evidence>
<reference evidence="1 2" key="1">
    <citation type="submission" date="2019-01" db="EMBL/GenBank/DDBJ databases">
        <title>Sequencing of cultivated peanut Arachis hypogaea provides insights into genome evolution and oil improvement.</title>
        <authorList>
            <person name="Chen X."/>
        </authorList>
    </citation>
    <scope>NUCLEOTIDE SEQUENCE [LARGE SCALE GENOMIC DNA]</scope>
    <source>
        <strain evidence="2">cv. Fuhuasheng</strain>
        <tissue evidence="1">Leaves</tissue>
    </source>
</reference>